<name>A0ABV2SB65_9GAMM</name>
<reference evidence="2 3" key="1">
    <citation type="submission" date="2024-06" db="EMBL/GenBank/DDBJ databases">
        <title>Genomic Encyclopedia of Type Strains, Phase V (KMG-V): Genome sequencing to study the core and pangenomes of soil and plant-associated prokaryotes.</title>
        <authorList>
            <person name="Whitman W."/>
        </authorList>
    </citation>
    <scope>NUCLEOTIDE SEQUENCE [LARGE SCALE GENOMIC DNA]</scope>
    <source>
        <strain evidence="2 3">NE40</strain>
    </source>
</reference>
<evidence type="ECO:0000259" key="1">
    <source>
        <dbReference type="Pfam" id="PF18559"/>
    </source>
</evidence>
<dbReference type="InterPro" id="IPR041443">
    <property type="entry name" value="Exop_C"/>
</dbReference>
<organism evidence="2 3">
    <name type="scientific">Endozoicomonas lisbonensis</name>
    <dbReference type="NCBI Taxonomy" id="3120522"/>
    <lineage>
        <taxon>Bacteria</taxon>
        <taxon>Pseudomonadati</taxon>
        <taxon>Pseudomonadota</taxon>
        <taxon>Gammaproteobacteria</taxon>
        <taxon>Oceanospirillales</taxon>
        <taxon>Endozoicomonadaceae</taxon>
        <taxon>Endozoicomonas</taxon>
    </lineage>
</organism>
<dbReference type="Proteomes" id="UP001549366">
    <property type="component" value="Unassembled WGS sequence"/>
</dbReference>
<dbReference type="SUPFAM" id="SSF49785">
    <property type="entry name" value="Galactose-binding domain-like"/>
    <property type="match status" value="1"/>
</dbReference>
<dbReference type="Pfam" id="PF18559">
    <property type="entry name" value="Exop_C"/>
    <property type="match status" value="1"/>
</dbReference>
<comment type="caution">
    <text evidence="2">The sequence shown here is derived from an EMBL/GenBank/DDBJ whole genome shotgun (WGS) entry which is preliminary data.</text>
</comment>
<protein>
    <recommendedName>
        <fullName evidence="1">ExoP galactose-binding-like domain-containing protein</fullName>
    </recommendedName>
</protein>
<proteinExistence type="predicted"/>
<dbReference type="EMBL" id="JBEWTB010000001">
    <property type="protein sequence ID" value="MET4755005.1"/>
    <property type="molecule type" value="Genomic_DNA"/>
</dbReference>
<evidence type="ECO:0000313" key="3">
    <source>
        <dbReference type="Proteomes" id="UP001549366"/>
    </source>
</evidence>
<dbReference type="RefSeq" id="WP_354011597.1">
    <property type="nucleotide sequence ID" value="NZ_JBEWTA010000003.1"/>
</dbReference>
<keyword evidence="3" id="KW-1185">Reference proteome</keyword>
<feature type="domain" description="ExoP galactose-binding-like" evidence="1">
    <location>
        <begin position="68"/>
        <end position="223"/>
    </location>
</feature>
<accession>A0ABV2SB65</accession>
<evidence type="ECO:0000313" key="2">
    <source>
        <dbReference type="EMBL" id="MET4755005.1"/>
    </source>
</evidence>
<dbReference type="InterPro" id="IPR008979">
    <property type="entry name" value="Galactose-bd-like_sf"/>
</dbReference>
<dbReference type="Gene3D" id="2.60.120.430">
    <property type="entry name" value="Galactose-binding lectin"/>
    <property type="match status" value="2"/>
</dbReference>
<dbReference type="PROSITE" id="PS51257">
    <property type="entry name" value="PROKAR_LIPOPROTEIN"/>
    <property type="match status" value="1"/>
</dbReference>
<sequence>MNNAVRSLILGGLSVSLLTGCLEDDFDYSSNLARRTYLYGQDASYNMMFQIEDRAGMTADVIPGIPVVRDNIIASVMDKPVEERGNISVQVTKGQPAKIRLKTANDLPVDLGYYEVGGTIQFAVRVHDRPLETEVCDELGGNCSYDIKSIRMTASTDKNVEIADPYYVDLTSAFHAIAGSPEYQTIKVPTSCFRDTLGSFNKTVIPLEIHSESDVRFDISEVTMIRETDTAGDVLRCTDPVDTNEVIRTDDEGVSWLYKMNDNAPSTGWARTPASWGSASPRISWQGQSMVVHYNNASPGSNGGVLLRTADQEFKDVSRLIDNGYLRFWIIVEDYASHPTKQIQVNMEGDRSNNSQVVYLEPGFAENKGEWVTIPLKSLFTRGNGAIEHTLALNLNKALNIRARGVSGNDTLNGVKFRVSNIQLTTNP</sequence>
<gene>
    <name evidence="2" type="ORF">V5J35_000197</name>
</gene>